<evidence type="ECO:0000313" key="11">
    <source>
        <dbReference type="Proteomes" id="UP000289340"/>
    </source>
</evidence>
<dbReference type="Pfam" id="PF04969">
    <property type="entry name" value="CS"/>
    <property type="match status" value="1"/>
</dbReference>
<keyword evidence="8" id="KW-0472">Membrane</keyword>
<keyword evidence="8" id="KW-1133">Transmembrane helix</keyword>
<dbReference type="AlphaFoldDB" id="A0A445HVT4"/>
<dbReference type="GO" id="GO:0006950">
    <property type="term" value="P:response to stress"/>
    <property type="evidence" value="ECO:0007669"/>
    <property type="project" value="UniProtKB-ARBA"/>
</dbReference>
<dbReference type="FunFam" id="2.60.40.790:FF:000041">
    <property type="entry name" value="Protein SGT1 homolog A"/>
    <property type="match status" value="1"/>
</dbReference>
<keyword evidence="3 6" id="KW-0802">TPR repeat</keyword>
<feature type="compositionally biased region" description="Low complexity" evidence="7">
    <location>
        <begin position="126"/>
        <end position="137"/>
    </location>
</feature>
<dbReference type="SUPFAM" id="SSF49764">
    <property type="entry name" value="HSP20-like chaperones"/>
    <property type="match status" value="1"/>
</dbReference>
<dbReference type="GO" id="GO:0051087">
    <property type="term" value="F:protein-folding chaperone binding"/>
    <property type="evidence" value="ECO:0007669"/>
    <property type="project" value="InterPro"/>
</dbReference>
<dbReference type="Proteomes" id="UP000289340">
    <property type="component" value="Chromosome 11"/>
</dbReference>
<evidence type="ECO:0000256" key="5">
    <source>
        <dbReference type="ARBA" id="ARBA00075471"/>
    </source>
</evidence>
<dbReference type="SUPFAM" id="SSF48452">
    <property type="entry name" value="TPR-like"/>
    <property type="match status" value="1"/>
</dbReference>
<evidence type="ECO:0000256" key="7">
    <source>
        <dbReference type="SAM" id="MobiDB-lite"/>
    </source>
</evidence>
<evidence type="ECO:0000259" key="9">
    <source>
        <dbReference type="PROSITE" id="PS51203"/>
    </source>
</evidence>
<reference evidence="10 11" key="1">
    <citation type="submission" date="2018-09" db="EMBL/GenBank/DDBJ databases">
        <title>A high-quality reference genome of wild soybean provides a powerful tool to mine soybean genomes.</title>
        <authorList>
            <person name="Xie M."/>
            <person name="Chung C.Y.L."/>
            <person name="Li M.-W."/>
            <person name="Wong F.-L."/>
            <person name="Chan T.-F."/>
            <person name="Lam H.-M."/>
        </authorList>
    </citation>
    <scope>NUCLEOTIDE SEQUENCE [LARGE SCALE GENOMIC DNA]</scope>
    <source>
        <strain evidence="11">cv. W05</strain>
        <tissue evidence="10">Hypocotyl of etiolated seedlings</tissue>
    </source>
</reference>
<feature type="domain" description="CS" evidence="9">
    <location>
        <begin position="173"/>
        <end position="262"/>
    </location>
</feature>
<dbReference type="PROSITE" id="PS50005">
    <property type="entry name" value="TPR"/>
    <property type="match status" value="1"/>
</dbReference>
<evidence type="ECO:0000313" key="10">
    <source>
        <dbReference type="EMBL" id="RZB77910.1"/>
    </source>
</evidence>
<evidence type="ECO:0000256" key="2">
    <source>
        <dbReference type="ARBA" id="ARBA00022737"/>
    </source>
</evidence>
<keyword evidence="8" id="KW-0812">Transmembrane</keyword>
<gene>
    <name evidence="10" type="ORF">D0Y65_028735</name>
</gene>
<dbReference type="Pfam" id="PF13181">
    <property type="entry name" value="TPR_8"/>
    <property type="match status" value="1"/>
</dbReference>
<dbReference type="InterPro" id="IPR008978">
    <property type="entry name" value="HSP20-like_chaperone"/>
</dbReference>
<evidence type="ECO:0000256" key="3">
    <source>
        <dbReference type="ARBA" id="ARBA00022803"/>
    </source>
</evidence>
<feature type="repeat" description="TPR" evidence="6">
    <location>
        <begin position="36"/>
        <end position="69"/>
    </location>
</feature>
<sequence length="401" mass="44657">MATVPEKKAKEAFFDDEFALAVDLYSEAIRLDPNDANLFADRAQAHIKLNAFTEAVSDANKAIQLNPSLSKAYLRKGTACIKLEEYHTAKVALQNGAAFAQDDSRFANLIQQCDRFIEAEESSGLTSTLSSNGSITSVPSGNGSHFSNRNDGMTKEAEGDSLVSQKNEATLKRPKYRHEYYQKPEEVVVTLFAKGISASDVVVDFGEQMLSVTIDVPGQDAYHYQPRLFGKIIPNNCRVEVLSTKIEIHLAKAEAINWASLEYGKDMLPPIINRPIVQSERSAYPSSKPRTRDWDKLEAQVKKEVCQLPFPLPPSLWDNLSLILTLCTCLCVHQQNIFMSAKSANYGNVFADMIVFLLMWVTFLTLRWCVCLNSLTAVRVDIVGMLRDGCSVCINLKYSGF</sequence>
<protein>
    <recommendedName>
        <fullName evidence="4">Protein SGT1 homolog</fullName>
    </recommendedName>
    <alternativeName>
        <fullName evidence="5">Suppressor of G2 allele of SKP1 homolog</fullName>
    </alternativeName>
</protein>
<proteinExistence type="inferred from homology"/>
<keyword evidence="11" id="KW-1185">Reference proteome</keyword>
<dbReference type="FunFam" id="1.25.40.10:FF:000778">
    <property type="entry name" value="Protein SGT1 homolog"/>
    <property type="match status" value="1"/>
</dbReference>
<dbReference type="Gene3D" id="2.60.40.790">
    <property type="match status" value="1"/>
</dbReference>
<organism evidence="10 11">
    <name type="scientific">Glycine soja</name>
    <name type="common">Wild soybean</name>
    <dbReference type="NCBI Taxonomy" id="3848"/>
    <lineage>
        <taxon>Eukaryota</taxon>
        <taxon>Viridiplantae</taxon>
        <taxon>Streptophyta</taxon>
        <taxon>Embryophyta</taxon>
        <taxon>Tracheophyta</taxon>
        <taxon>Spermatophyta</taxon>
        <taxon>Magnoliopsida</taxon>
        <taxon>eudicotyledons</taxon>
        <taxon>Gunneridae</taxon>
        <taxon>Pentapetalae</taxon>
        <taxon>rosids</taxon>
        <taxon>fabids</taxon>
        <taxon>Fabales</taxon>
        <taxon>Fabaceae</taxon>
        <taxon>Papilionoideae</taxon>
        <taxon>50 kb inversion clade</taxon>
        <taxon>NPAAA clade</taxon>
        <taxon>indigoferoid/millettioid clade</taxon>
        <taxon>Phaseoleae</taxon>
        <taxon>Glycine</taxon>
        <taxon>Glycine subgen. Soja</taxon>
    </lineage>
</organism>
<dbReference type="SMART" id="SM00028">
    <property type="entry name" value="TPR"/>
    <property type="match status" value="3"/>
</dbReference>
<dbReference type="InterPro" id="IPR044563">
    <property type="entry name" value="Sgt1-like"/>
</dbReference>
<dbReference type="EMBL" id="QZWG01000011">
    <property type="protein sequence ID" value="RZB77910.1"/>
    <property type="molecule type" value="Genomic_DNA"/>
</dbReference>
<feature type="compositionally biased region" description="Polar residues" evidence="7">
    <location>
        <begin position="138"/>
        <end position="151"/>
    </location>
</feature>
<dbReference type="InterPro" id="IPR019734">
    <property type="entry name" value="TPR_rpt"/>
</dbReference>
<dbReference type="Gene3D" id="1.25.40.10">
    <property type="entry name" value="Tetratricopeptide repeat domain"/>
    <property type="match status" value="1"/>
</dbReference>
<dbReference type="CDD" id="cd06466">
    <property type="entry name" value="p23_CS_SGT1_like"/>
    <property type="match status" value="1"/>
</dbReference>
<evidence type="ECO:0000256" key="4">
    <source>
        <dbReference type="ARBA" id="ARBA00069423"/>
    </source>
</evidence>
<dbReference type="InterPro" id="IPR007052">
    <property type="entry name" value="CS_dom"/>
</dbReference>
<feature type="region of interest" description="Disordered" evidence="7">
    <location>
        <begin position="126"/>
        <end position="168"/>
    </location>
</feature>
<dbReference type="InterPro" id="IPR011990">
    <property type="entry name" value="TPR-like_helical_dom_sf"/>
</dbReference>
<feature type="transmembrane region" description="Helical" evidence="8">
    <location>
        <begin position="345"/>
        <end position="366"/>
    </location>
</feature>
<name>A0A445HVT4_GLYSO</name>
<dbReference type="PROSITE" id="PS51203">
    <property type="entry name" value="CS"/>
    <property type="match status" value="1"/>
</dbReference>
<dbReference type="PANTHER" id="PTHR45862">
    <property type="entry name" value="PROTEIN SGT1 HOMOLOG"/>
    <property type="match status" value="1"/>
</dbReference>
<comment type="caution">
    <text evidence="10">The sequence shown here is derived from an EMBL/GenBank/DDBJ whole genome shotgun (WGS) entry which is preliminary data.</text>
</comment>
<evidence type="ECO:0000256" key="1">
    <source>
        <dbReference type="ARBA" id="ARBA00008509"/>
    </source>
</evidence>
<comment type="similarity">
    <text evidence="1">Belongs to the SGT1 family.</text>
</comment>
<evidence type="ECO:0000256" key="6">
    <source>
        <dbReference type="PROSITE-ProRule" id="PRU00339"/>
    </source>
</evidence>
<keyword evidence="2" id="KW-0677">Repeat</keyword>
<accession>A0A445HVT4</accession>
<evidence type="ECO:0000256" key="8">
    <source>
        <dbReference type="SAM" id="Phobius"/>
    </source>
</evidence>